<evidence type="ECO:0000259" key="2">
    <source>
        <dbReference type="PROSITE" id="PS50943"/>
    </source>
</evidence>
<dbReference type="PANTHER" id="PTHR46558">
    <property type="entry name" value="TRACRIPTIONAL REGULATORY PROTEIN-RELATED-RELATED"/>
    <property type="match status" value="1"/>
</dbReference>
<dbReference type="PANTHER" id="PTHR46558:SF11">
    <property type="entry name" value="HTH-TYPE TRANSCRIPTIONAL REGULATOR XRE"/>
    <property type="match status" value="1"/>
</dbReference>
<proteinExistence type="predicted"/>
<evidence type="ECO:0000313" key="4">
    <source>
        <dbReference type="Proteomes" id="UP001140979"/>
    </source>
</evidence>
<dbReference type="SMART" id="SM00530">
    <property type="entry name" value="HTH_XRE"/>
    <property type="match status" value="1"/>
</dbReference>
<dbReference type="PROSITE" id="PS50943">
    <property type="entry name" value="HTH_CROC1"/>
    <property type="match status" value="1"/>
</dbReference>
<dbReference type="InterPro" id="IPR001387">
    <property type="entry name" value="Cro/C1-type_HTH"/>
</dbReference>
<accession>A0A9X4EU39</accession>
<reference evidence="3" key="1">
    <citation type="submission" date="2022-02" db="EMBL/GenBank/DDBJ databases">
        <title>Emergence and expansion in Europe of a Vibrio aestuarianus clonal complex pathogenic for oysters.</title>
        <authorList>
            <person name="Mesnil A."/>
            <person name="Travers M.-A."/>
        </authorList>
    </citation>
    <scope>NUCLEOTIDE SEQUENCE</scope>
    <source>
        <strain evidence="3">19_064_11T1</strain>
    </source>
</reference>
<dbReference type="SUPFAM" id="SSF47413">
    <property type="entry name" value="lambda repressor-like DNA-binding domains"/>
    <property type="match status" value="1"/>
</dbReference>
<keyword evidence="1" id="KW-0238">DNA-binding</keyword>
<dbReference type="CDD" id="cd00093">
    <property type="entry name" value="HTH_XRE"/>
    <property type="match status" value="1"/>
</dbReference>
<dbReference type="RefSeq" id="WP_019281265.1">
    <property type="nucleotide sequence ID" value="NZ_JAKNBA010000014.1"/>
</dbReference>
<organism evidence="3 4">
    <name type="scientific">Vibrio aestuarianus</name>
    <dbReference type="NCBI Taxonomy" id="28171"/>
    <lineage>
        <taxon>Bacteria</taxon>
        <taxon>Pseudomonadati</taxon>
        <taxon>Pseudomonadota</taxon>
        <taxon>Gammaproteobacteria</taxon>
        <taxon>Vibrionales</taxon>
        <taxon>Vibrionaceae</taxon>
        <taxon>Vibrio</taxon>
    </lineage>
</organism>
<dbReference type="Gene3D" id="1.10.260.40">
    <property type="entry name" value="lambda repressor-like DNA-binding domains"/>
    <property type="match status" value="1"/>
</dbReference>
<dbReference type="InterPro" id="IPR010982">
    <property type="entry name" value="Lambda_DNA-bd_dom_sf"/>
</dbReference>
<dbReference type="EMBL" id="JAKNBA010000014">
    <property type="protein sequence ID" value="MDE1242392.1"/>
    <property type="molecule type" value="Genomic_DNA"/>
</dbReference>
<protein>
    <submittedName>
        <fullName evidence="3">Helix-turn-helix transcriptional regulator</fullName>
    </submittedName>
</protein>
<evidence type="ECO:0000313" key="3">
    <source>
        <dbReference type="EMBL" id="MDE1242392.1"/>
    </source>
</evidence>
<name>A0A9X4EU39_9VIBR</name>
<dbReference type="GO" id="GO:0003677">
    <property type="term" value="F:DNA binding"/>
    <property type="evidence" value="ECO:0007669"/>
    <property type="project" value="UniProtKB-KW"/>
</dbReference>
<feature type="domain" description="HTH cro/C1-type" evidence="2">
    <location>
        <begin position="17"/>
        <end position="71"/>
    </location>
</feature>
<sequence>MIKNRTLRDEMMIKDVLKNARLRKGLTQEQVAKEVKVAKQTYLKWENGETEPRATQIANLAKTLNVSANEICQGVEFGKLSLQDFIIELSQIAVPREIVTMTVWEQLEDHYTFLDILETREKQAM</sequence>
<dbReference type="Proteomes" id="UP001140979">
    <property type="component" value="Unassembled WGS sequence"/>
</dbReference>
<comment type="caution">
    <text evidence="3">The sequence shown here is derived from an EMBL/GenBank/DDBJ whole genome shotgun (WGS) entry which is preliminary data.</text>
</comment>
<dbReference type="Pfam" id="PF01381">
    <property type="entry name" value="HTH_3"/>
    <property type="match status" value="1"/>
</dbReference>
<evidence type="ECO:0000256" key="1">
    <source>
        <dbReference type="ARBA" id="ARBA00023125"/>
    </source>
</evidence>
<gene>
    <name evidence="3" type="ORF">L9W94_09565</name>
</gene>
<dbReference type="AlphaFoldDB" id="A0A9X4EU39"/>